<keyword evidence="1" id="KW-0472">Membrane</keyword>
<accession>A0A5B7G833</accession>
<dbReference type="EMBL" id="VSRR010012872">
    <property type="protein sequence ID" value="MPC55082.1"/>
    <property type="molecule type" value="Genomic_DNA"/>
</dbReference>
<evidence type="ECO:0000256" key="1">
    <source>
        <dbReference type="SAM" id="Phobius"/>
    </source>
</evidence>
<keyword evidence="1" id="KW-0812">Transmembrane</keyword>
<name>A0A5B7G833_PORTR</name>
<dbReference type="OrthoDB" id="410267at2759"/>
<keyword evidence="1" id="KW-1133">Transmembrane helix</keyword>
<protein>
    <submittedName>
        <fullName evidence="2">Uncharacterized protein</fullName>
    </submittedName>
</protein>
<proteinExistence type="predicted"/>
<evidence type="ECO:0000313" key="3">
    <source>
        <dbReference type="Proteomes" id="UP000324222"/>
    </source>
</evidence>
<gene>
    <name evidence="2" type="ORF">E2C01_049015</name>
</gene>
<organism evidence="2 3">
    <name type="scientific">Portunus trituberculatus</name>
    <name type="common">Swimming crab</name>
    <name type="synonym">Neptunus trituberculatus</name>
    <dbReference type="NCBI Taxonomy" id="210409"/>
    <lineage>
        <taxon>Eukaryota</taxon>
        <taxon>Metazoa</taxon>
        <taxon>Ecdysozoa</taxon>
        <taxon>Arthropoda</taxon>
        <taxon>Crustacea</taxon>
        <taxon>Multicrustacea</taxon>
        <taxon>Malacostraca</taxon>
        <taxon>Eumalacostraca</taxon>
        <taxon>Eucarida</taxon>
        <taxon>Decapoda</taxon>
        <taxon>Pleocyemata</taxon>
        <taxon>Brachyura</taxon>
        <taxon>Eubrachyura</taxon>
        <taxon>Portunoidea</taxon>
        <taxon>Portunidae</taxon>
        <taxon>Portuninae</taxon>
        <taxon>Portunus</taxon>
    </lineage>
</organism>
<evidence type="ECO:0000313" key="2">
    <source>
        <dbReference type="EMBL" id="MPC55082.1"/>
    </source>
</evidence>
<comment type="caution">
    <text evidence="2">The sequence shown here is derived from an EMBL/GenBank/DDBJ whole genome shotgun (WGS) entry which is preliminary data.</text>
</comment>
<keyword evidence="3" id="KW-1185">Reference proteome</keyword>
<feature type="transmembrane region" description="Helical" evidence="1">
    <location>
        <begin position="103"/>
        <end position="123"/>
    </location>
</feature>
<dbReference type="AlphaFoldDB" id="A0A5B7G833"/>
<sequence>MRFSRGEVVFHRLKIRSKTANIAEVNVEKIVGGVKTFSREESDLGTFLVPSPERDSKLDFNKLNLLIFSCFHVIVLDLEFWQVVTVSVSPQWFPRHKGLVNGLIVAGFGLGALGSTTLQTMYLNPENKPPQNDG</sequence>
<reference evidence="2 3" key="1">
    <citation type="submission" date="2019-05" db="EMBL/GenBank/DDBJ databases">
        <title>Another draft genome of Portunus trituberculatus and its Hox gene families provides insights of decapod evolution.</title>
        <authorList>
            <person name="Jeong J.-H."/>
            <person name="Song I."/>
            <person name="Kim S."/>
            <person name="Choi T."/>
            <person name="Kim D."/>
            <person name="Ryu S."/>
            <person name="Kim W."/>
        </authorList>
    </citation>
    <scope>NUCLEOTIDE SEQUENCE [LARGE SCALE GENOMIC DNA]</scope>
    <source>
        <tissue evidence="2">Muscle</tissue>
    </source>
</reference>
<dbReference type="Proteomes" id="UP000324222">
    <property type="component" value="Unassembled WGS sequence"/>
</dbReference>